<dbReference type="EMBL" id="QFBC01000020">
    <property type="protein sequence ID" value="PWE52782.1"/>
    <property type="molecule type" value="Genomic_DNA"/>
</dbReference>
<accession>A0A2U2DHK8</accession>
<gene>
    <name evidence="1" type="ORF">DEM27_28685</name>
</gene>
<keyword evidence="2" id="KW-1185">Reference proteome</keyword>
<dbReference type="Proteomes" id="UP000245252">
    <property type="component" value="Unassembled WGS sequence"/>
</dbReference>
<proteinExistence type="predicted"/>
<reference evidence="1 2" key="1">
    <citation type="submission" date="2018-05" db="EMBL/GenBank/DDBJ databases">
        <title>The draft genome of strain NS-104.</title>
        <authorList>
            <person name="Hang P."/>
            <person name="Jiang J."/>
        </authorList>
    </citation>
    <scope>NUCLEOTIDE SEQUENCE [LARGE SCALE GENOMIC DNA]</scope>
    <source>
        <strain evidence="1 2">NS-104</strain>
    </source>
</reference>
<evidence type="ECO:0000313" key="2">
    <source>
        <dbReference type="Proteomes" id="UP000245252"/>
    </source>
</evidence>
<protein>
    <submittedName>
        <fullName evidence="1">Uncharacterized protein</fullName>
    </submittedName>
</protein>
<comment type="caution">
    <text evidence="1">The sequence shown here is derived from an EMBL/GenBank/DDBJ whole genome shotgun (WGS) entry which is preliminary data.</text>
</comment>
<sequence>MLLFLLAGSSGEQRAGPSLLILSSGIMEQSRLSLAVDFQRDFTAMRSKACPTQLEQKAMLI</sequence>
<name>A0A2U2DHK8_9HYPH</name>
<dbReference type="AlphaFoldDB" id="A0A2U2DHK8"/>
<organism evidence="1 2">
    <name type="scientific">Metarhizobium album</name>
    <dbReference type="NCBI Taxonomy" id="2182425"/>
    <lineage>
        <taxon>Bacteria</taxon>
        <taxon>Pseudomonadati</taxon>
        <taxon>Pseudomonadota</taxon>
        <taxon>Alphaproteobacteria</taxon>
        <taxon>Hyphomicrobiales</taxon>
        <taxon>Rhizobiaceae</taxon>
        <taxon>Metarhizobium</taxon>
    </lineage>
</organism>
<evidence type="ECO:0000313" key="1">
    <source>
        <dbReference type="EMBL" id="PWE52782.1"/>
    </source>
</evidence>